<dbReference type="InterPro" id="IPR029058">
    <property type="entry name" value="AB_hydrolase_fold"/>
</dbReference>
<reference evidence="2" key="3">
    <citation type="submission" date="2011-05" db="EMBL/GenBank/DDBJ databases">
        <title>Complete sequence of Methylomonas methanica MC09.</title>
        <authorList>
            <consortium name="US DOE Joint Genome Institute"/>
            <person name="Lucas S."/>
            <person name="Han J."/>
            <person name="Lapidus A."/>
            <person name="Cheng J.-F."/>
            <person name="Goodwin L."/>
            <person name="Pitluck S."/>
            <person name="Peters L."/>
            <person name="Mikhailova N."/>
            <person name="Teshima H."/>
            <person name="Han C."/>
            <person name="Tapia R."/>
            <person name="Land M."/>
            <person name="Hauser L."/>
            <person name="Kyrpides N."/>
            <person name="Ivanova N."/>
            <person name="Pagani I."/>
            <person name="Stein L."/>
            <person name="Woyke T."/>
        </authorList>
    </citation>
    <scope>NUCLEOTIDE SEQUENCE [LARGE SCALE GENOMIC DNA]</scope>
    <source>
        <strain evidence="2">MC09</strain>
    </source>
</reference>
<protein>
    <recommendedName>
        <fullName evidence="3">Alpha/beta hydrolase</fullName>
    </recommendedName>
</protein>
<reference key="2">
    <citation type="submission" date="2011-05" db="EMBL/GenBank/DDBJ databases">
        <title>Complete genome sequence of the aerobic marine methanotroph Methylomonas methanica MC09.</title>
        <authorList>
            <person name="Boden R."/>
            <person name="Cunliffe M."/>
            <person name="Scanlan J."/>
            <person name="Moussard H."/>
            <person name="Kits K.D."/>
            <person name="Klotz M."/>
            <person name="Jetten M."/>
            <person name="Vuilleumier S."/>
            <person name="Han J."/>
            <person name="Peters L."/>
            <person name="Mikhailova N."/>
            <person name="Teshima H."/>
            <person name="Tapia R."/>
            <person name="Kyrpides N."/>
            <person name="Ivanova N."/>
            <person name="Pagani I."/>
            <person name="Cheng J.-F."/>
            <person name="Goodwin L."/>
            <person name="Han C."/>
            <person name="Hauser L."/>
            <person name="Land M."/>
            <person name="Lapidus A."/>
            <person name="Lucas S."/>
            <person name="Pitluck S."/>
            <person name="Woyke T."/>
            <person name="Stein L.Y."/>
            <person name="Murrell C."/>
        </authorList>
    </citation>
    <scope>NUCLEOTIDE SEQUENCE</scope>
    <source>
        <strain>MC09</strain>
    </source>
</reference>
<proteinExistence type="predicted"/>
<dbReference type="AlphaFoldDB" id="F9ZVH5"/>
<organism evidence="1 2">
    <name type="scientific">Methylomonas methanica (strain DSM 25384 / MC09)</name>
    <dbReference type="NCBI Taxonomy" id="857087"/>
    <lineage>
        <taxon>Bacteria</taxon>
        <taxon>Pseudomonadati</taxon>
        <taxon>Pseudomonadota</taxon>
        <taxon>Gammaproteobacteria</taxon>
        <taxon>Methylococcales</taxon>
        <taxon>Methylococcaceae</taxon>
        <taxon>Methylomonas</taxon>
    </lineage>
</organism>
<dbReference type="Proteomes" id="UP000008888">
    <property type="component" value="Chromosome"/>
</dbReference>
<reference evidence="1 2" key="1">
    <citation type="journal article" date="2011" name="J. Bacteriol.">
        <title>Complete Genome Sequence of the Aerobic Marine Methanotroph Methylomonas methanica MC09.</title>
        <authorList>
            <person name="Boden R."/>
            <person name="Cunliffe M."/>
            <person name="Scanlan J."/>
            <person name="Moussard H."/>
            <person name="Kits K.D."/>
            <person name="Klotz M.G."/>
            <person name="Jetten M.S."/>
            <person name="Vuilleumier S."/>
            <person name="Han J."/>
            <person name="Peters L."/>
            <person name="Mikhailova N."/>
            <person name="Teshima H."/>
            <person name="Tapia R."/>
            <person name="Kyrpides N."/>
            <person name="Ivanova N."/>
            <person name="Pagani I."/>
            <person name="Cheng J.F."/>
            <person name="Goodwin L."/>
            <person name="Han C."/>
            <person name="Hauser L."/>
            <person name="Land M.L."/>
            <person name="Lapidus A."/>
            <person name="Lucas S."/>
            <person name="Pitluck S."/>
            <person name="Woyke T."/>
            <person name="Stein L."/>
            <person name="Murrell J.C."/>
        </authorList>
    </citation>
    <scope>NUCLEOTIDE SEQUENCE [LARGE SCALE GENOMIC DNA]</scope>
    <source>
        <strain evidence="1 2">MC09</strain>
    </source>
</reference>
<dbReference type="EMBL" id="CP002738">
    <property type="protein sequence ID" value="AEG01957.1"/>
    <property type="molecule type" value="Genomic_DNA"/>
</dbReference>
<dbReference type="STRING" id="857087.Metme_3593"/>
<dbReference type="SUPFAM" id="SSF53474">
    <property type="entry name" value="alpha/beta-Hydrolases"/>
    <property type="match status" value="2"/>
</dbReference>
<dbReference type="RefSeq" id="WP_013820178.1">
    <property type="nucleotide sequence ID" value="NC_015572.1"/>
</dbReference>
<accession>F9ZVH5</accession>
<sequence>MSNLLDAKSLTRYASARKLVVLLHAFTHNADSMKHVKAVIAESHGNCGADIFMPELPLSRSSCADPVALCNQLLQQIDALWAARIDQYGAAYQSITIVGHSYGALLGRKLYAYACGETAKAPFEPGITRKTARPWAAKVERIILLAGMNRGWRISHNMSPAKAVGFSVGVALGGLWQALTRKKLAIMHIHRGAPYVTNLRIQWLAMRYAAKDKGVGNALTVQLLGSIDDLVSPEDNIDLVSGSDFIYLDVAKSGHANIIDMDDSPAAQDRKRKFRAALLNDEATLRQQYNQLPQDERLPGKRDEVTDLIFVIHGIRDPGYWTHKIARRVKQRGKEYQKVFETETSSYGYFPMLSFLFPWRRREKVEWLMDQYAEGLAQYPNARFSYVGHSHGTYLLTKALTEYPCCRFKQVVLAGSVVRTDYAWAELLKQGRVEQVLNYIASGDWVVAWFPNAMQMLNWQDLGGAGHNGFQSEQVKQIRYVKGAHSAALHEDNWDAIADFVITGKTDELPAPIKEHKQSLLVSAVGKAAPLLWLSIIYLLYLTGSAIWPDLSVRQWRDVLFSALYVAGILLVLTKV</sequence>
<evidence type="ECO:0008006" key="3">
    <source>
        <dbReference type="Google" id="ProtNLM"/>
    </source>
</evidence>
<dbReference type="Gene3D" id="3.40.50.1820">
    <property type="entry name" value="alpha/beta hydrolase"/>
    <property type="match status" value="2"/>
</dbReference>
<dbReference type="HOGENOM" id="CLU_024862_0_0_6"/>
<dbReference type="eggNOG" id="COG1075">
    <property type="taxonomic scope" value="Bacteria"/>
</dbReference>
<dbReference type="KEGG" id="mmt:Metme_3593"/>
<dbReference type="OrthoDB" id="582315at2"/>
<gene>
    <name evidence="1" type="ordered locus">Metme_3593</name>
</gene>
<name>F9ZVH5_METMM</name>
<evidence type="ECO:0000313" key="2">
    <source>
        <dbReference type="Proteomes" id="UP000008888"/>
    </source>
</evidence>
<keyword evidence="2" id="KW-1185">Reference proteome</keyword>
<evidence type="ECO:0000313" key="1">
    <source>
        <dbReference type="EMBL" id="AEG01957.1"/>
    </source>
</evidence>